<dbReference type="Proteomes" id="UP001609376">
    <property type="component" value="Unassembled WGS sequence"/>
</dbReference>
<reference evidence="1 2" key="1">
    <citation type="submission" date="2024-10" db="EMBL/GenBank/DDBJ databases">
        <title>Paracoccus drimophilus sp. nov., a novel bacterium from corn roots in Hunan.</title>
        <authorList>
            <person name="Li X."/>
        </authorList>
    </citation>
    <scope>NUCLEOTIDE SEQUENCE [LARGE SCALE GENOMIC DNA]</scope>
    <source>
        <strain evidence="1 2">NGMCC 1.201697</strain>
    </source>
</reference>
<dbReference type="InterPro" id="IPR021508">
    <property type="entry name" value="Gp17-like"/>
</dbReference>
<comment type="caution">
    <text evidence="1">The sequence shown here is derived from an EMBL/GenBank/DDBJ whole genome shotgun (WGS) entry which is preliminary data.</text>
</comment>
<name>A0ABW7LGZ3_9RHOB</name>
<proteinExistence type="predicted"/>
<gene>
    <name evidence="1" type="ORF">ACHFJ0_05015</name>
</gene>
<dbReference type="EMBL" id="JBIMPR010000003">
    <property type="protein sequence ID" value="MFH5773591.1"/>
    <property type="molecule type" value="Genomic_DNA"/>
</dbReference>
<protein>
    <submittedName>
        <fullName evidence="1">DUF3168 domain-containing protein</fullName>
    </submittedName>
</protein>
<evidence type="ECO:0000313" key="1">
    <source>
        <dbReference type="EMBL" id="MFH5773591.1"/>
    </source>
</evidence>
<organism evidence="1 2">
    <name type="scientific">Paracoccus broussonetiae subsp. drimophilus</name>
    <dbReference type="NCBI Taxonomy" id="3373869"/>
    <lineage>
        <taxon>Bacteria</taxon>
        <taxon>Pseudomonadati</taxon>
        <taxon>Pseudomonadota</taxon>
        <taxon>Alphaproteobacteria</taxon>
        <taxon>Rhodobacterales</taxon>
        <taxon>Paracoccaceae</taxon>
        <taxon>Paracoccus</taxon>
        <taxon>Paracoccus broussonetiae</taxon>
    </lineage>
</organism>
<sequence length="129" mass="14063">MRSGRILRQIVRARIKEQVPALTAVSDKATEKSAFPYATMGPSYWVDDSTDCTEGREITLQIDIWHSASNKGVCEDLTDDVATALKGYADQVALTMHPIEIDTARVTDDPDGVSVHGIVVIRAMVESDG</sequence>
<dbReference type="InterPro" id="IPR053745">
    <property type="entry name" value="Viral_Tail_Comp_sf"/>
</dbReference>
<dbReference type="Gene3D" id="3.30.2000.30">
    <property type="match status" value="1"/>
</dbReference>
<evidence type="ECO:0000313" key="2">
    <source>
        <dbReference type="Proteomes" id="UP001609376"/>
    </source>
</evidence>
<dbReference type="Pfam" id="PF11367">
    <property type="entry name" value="Tail_completion_gp17"/>
    <property type="match status" value="1"/>
</dbReference>
<keyword evidence="2" id="KW-1185">Reference proteome</keyword>
<accession>A0ABW7LGZ3</accession>
<dbReference type="RefSeq" id="WP_395132449.1">
    <property type="nucleotide sequence ID" value="NZ_JBIMPR010000003.1"/>
</dbReference>